<evidence type="ECO:0000313" key="6">
    <source>
        <dbReference type="Proteomes" id="UP000190897"/>
    </source>
</evidence>
<organism evidence="5 6">
    <name type="scientific">Dyadobacter psychrophilus</name>
    <dbReference type="NCBI Taxonomy" id="651661"/>
    <lineage>
        <taxon>Bacteria</taxon>
        <taxon>Pseudomonadati</taxon>
        <taxon>Bacteroidota</taxon>
        <taxon>Cytophagia</taxon>
        <taxon>Cytophagales</taxon>
        <taxon>Spirosomataceae</taxon>
        <taxon>Dyadobacter</taxon>
    </lineage>
</organism>
<keyword evidence="1 3" id="KW-0597">Phosphoprotein</keyword>
<dbReference type="GO" id="GO:0000160">
    <property type="term" value="P:phosphorelay signal transduction system"/>
    <property type="evidence" value="ECO:0007669"/>
    <property type="project" value="UniProtKB-KW"/>
</dbReference>
<dbReference type="EMBL" id="FUZA01000022">
    <property type="protein sequence ID" value="SKC20881.1"/>
    <property type="molecule type" value="Genomic_DNA"/>
</dbReference>
<name>A0A1T5HK23_9BACT</name>
<dbReference type="Pfam" id="PF00072">
    <property type="entry name" value="Response_reg"/>
    <property type="match status" value="1"/>
</dbReference>
<dbReference type="InterPro" id="IPR011006">
    <property type="entry name" value="CheY-like_superfamily"/>
</dbReference>
<sequence>MAAIKTIYIVDDDEDWRFLVKEAISEVGVPVDVIEADNGQELLKILQDEVSDAILVLDVNMPIMNGLETLEALRKSSHWSSLPIYLVSSSSSEDLALAAREKGATKFITKPTHFNKYVELVKQLYSYYQGDTPNKVH</sequence>
<keyword evidence="2" id="KW-0902">Two-component regulatory system</keyword>
<dbReference type="InterPro" id="IPR001789">
    <property type="entry name" value="Sig_transdc_resp-reg_receiver"/>
</dbReference>
<reference evidence="6" key="1">
    <citation type="submission" date="2017-02" db="EMBL/GenBank/DDBJ databases">
        <authorList>
            <person name="Varghese N."/>
            <person name="Submissions S."/>
        </authorList>
    </citation>
    <scope>NUCLEOTIDE SEQUENCE [LARGE SCALE GENOMIC DNA]</scope>
    <source>
        <strain evidence="6">DSM 22270</strain>
    </source>
</reference>
<dbReference type="AlphaFoldDB" id="A0A1T5HK23"/>
<dbReference type="InterPro" id="IPR050595">
    <property type="entry name" value="Bact_response_regulator"/>
</dbReference>
<dbReference type="PANTHER" id="PTHR44591:SF14">
    <property type="entry name" value="PROTEIN PILG"/>
    <property type="match status" value="1"/>
</dbReference>
<dbReference type="STRING" id="651661.SAMN05660293_05738"/>
<dbReference type="RefSeq" id="WP_082218146.1">
    <property type="nucleotide sequence ID" value="NZ_FUZA01000022.1"/>
</dbReference>
<dbReference type="SUPFAM" id="SSF52172">
    <property type="entry name" value="CheY-like"/>
    <property type="match status" value="1"/>
</dbReference>
<accession>A0A1T5HK23</accession>
<evidence type="ECO:0000313" key="5">
    <source>
        <dbReference type="EMBL" id="SKC20881.1"/>
    </source>
</evidence>
<gene>
    <name evidence="5" type="ORF">SAMN05660293_05738</name>
</gene>
<proteinExistence type="predicted"/>
<evidence type="ECO:0000256" key="3">
    <source>
        <dbReference type="PROSITE-ProRule" id="PRU00169"/>
    </source>
</evidence>
<evidence type="ECO:0000259" key="4">
    <source>
        <dbReference type="PROSITE" id="PS50110"/>
    </source>
</evidence>
<keyword evidence="6" id="KW-1185">Reference proteome</keyword>
<dbReference type="SMART" id="SM00448">
    <property type="entry name" value="REC"/>
    <property type="match status" value="1"/>
</dbReference>
<dbReference type="Proteomes" id="UP000190897">
    <property type="component" value="Unassembled WGS sequence"/>
</dbReference>
<evidence type="ECO:0000256" key="2">
    <source>
        <dbReference type="ARBA" id="ARBA00023012"/>
    </source>
</evidence>
<dbReference type="OrthoDB" id="7631574at2"/>
<evidence type="ECO:0000256" key="1">
    <source>
        <dbReference type="ARBA" id="ARBA00022553"/>
    </source>
</evidence>
<dbReference type="PROSITE" id="PS50110">
    <property type="entry name" value="RESPONSE_REGULATORY"/>
    <property type="match status" value="1"/>
</dbReference>
<feature type="modified residue" description="4-aspartylphosphate" evidence="3">
    <location>
        <position position="58"/>
    </location>
</feature>
<dbReference type="Gene3D" id="3.40.50.2300">
    <property type="match status" value="1"/>
</dbReference>
<dbReference type="PANTHER" id="PTHR44591">
    <property type="entry name" value="STRESS RESPONSE REGULATOR PROTEIN 1"/>
    <property type="match status" value="1"/>
</dbReference>
<feature type="domain" description="Response regulatory" evidence="4">
    <location>
        <begin position="6"/>
        <end position="125"/>
    </location>
</feature>
<protein>
    <submittedName>
        <fullName evidence="5">Response regulator receiver domain-containing protein</fullName>
    </submittedName>
</protein>